<keyword evidence="3" id="KW-0804">Transcription</keyword>
<feature type="domain" description="HTH marR-type" evidence="4">
    <location>
        <begin position="1"/>
        <end position="136"/>
    </location>
</feature>
<name>A0ABR9ZWZ9_9FIRM</name>
<dbReference type="InterPro" id="IPR036388">
    <property type="entry name" value="WH-like_DNA-bd_sf"/>
</dbReference>
<accession>A0ABR9ZWZ9</accession>
<sequence length="142" mass="16442">MSILEECAASLITLLPAIWQRYRGIYNGIEMPRQQLGLLFKIAHESGQPVSYYSELMNIPKSNITVASNHLVKMGFVDRTFSESDRRLILLNITEKGTEAIKIYKRQIRESMMVQLSEYDESELKRMNELIEELKALMQKGK</sequence>
<evidence type="ECO:0000313" key="5">
    <source>
        <dbReference type="EMBL" id="MBF4694979.1"/>
    </source>
</evidence>
<protein>
    <submittedName>
        <fullName evidence="5">MarR family transcriptional regulator</fullName>
    </submittedName>
</protein>
<comment type="caution">
    <text evidence="5">The sequence shown here is derived from an EMBL/GenBank/DDBJ whole genome shotgun (WGS) entry which is preliminary data.</text>
</comment>
<evidence type="ECO:0000256" key="1">
    <source>
        <dbReference type="ARBA" id="ARBA00023015"/>
    </source>
</evidence>
<evidence type="ECO:0000256" key="3">
    <source>
        <dbReference type="ARBA" id="ARBA00023163"/>
    </source>
</evidence>
<dbReference type="PANTHER" id="PTHR42756:SF1">
    <property type="entry name" value="TRANSCRIPTIONAL REPRESSOR OF EMRAB OPERON"/>
    <property type="match status" value="1"/>
</dbReference>
<reference evidence="5 6" key="1">
    <citation type="submission" date="2020-11" db="EMBL/GenBank/DDBJ databases">
        <title>Fusibacter basophilias sp. nov.</title>
        <authorList>
            <person name="Qiu D."/>
        </authorList>
    </citation>
    <scope>NUCLEOTIDE SEQUENCE [LARGE SCALE GENOMIC DNA]</scope>
    <source>
        <strain evidence="5 6">Q10-2</strain>
    </source>
</reference>
<evidence type="ECO:0000259" key="4">
    <source>
        <dbReference type="PROSITE" id="PS50995"/>
    </source>
</evidence>
<organism evidence="5 6">
    <name type="scientific">Fusibacter ferrireducens</name>
    <dbReference type="NCBI Taxonomy" id="2785058"/>
    <lineage>
        <taxon>Bacteria</taxon>
        <taxon>Bacillati</taxon>
        <taxon>Bacillota</taxon>
        <taxon>Clostridia</taxon>
        <taxon>Eubacteriales</taxon>
        <taxon>Eubacteriales Family XII. Incertae Sedis</taxon>
        <taxon>Fusibacter</taxon>
    </lineage>
</organism>
<dbReference type="Proteomes" id="UP000614200">
    <property type="component" value="Unassembled WGS sequence"/>
</dbReference>
<dbReference type="InterPro" id="IPR036390">
    <property type="entry name" value="WH_DNA-bd_sf"/>
</dbReference>
<dbReference type="SUPFAM" id="SSF46785">
    <property type="entry name" value="Winged helix' DNA-binding domain"/>
    <property type="match status" value="1"/>
</dbReference>
<evidence type="ECO:0000313" key="6">
    <source>
        <dbReference type="Proteomes" id="UP000614200"/>
    </source>
</evidence>
<keyword evidence="2" id="KW-0238">DNA-binding</keyword>
<dbReference type="InterPro" id="IPR000835">
    <property type="entry name" value="HTH_MarR-typ"/>
</dbReference>
<dbReference type="Gene3D" id="1.10.10.10">
    <property type="entry name" value="Winged helix-like DNA-binding domain superfamily/Winged helix DNA-binding domain"/>
    <property type="match status" value="1"/>
</dbReference>
<dbReference type="Pfam" id="PF01047">
    <property type="entry name" value="MarR"/>
    <property type="match status" value="1"/>
</dbReference>
<gene>
    <name evidence="5" type="ORF">ISU02_17915</name>
</gene>
<keyword evidence="6" id="KW-1185">Reference proteome</keyword>
<keyword evidence="1" id="KW-0805">Transcription regulation</keyword>
<dbReference type="PROSITE" id="PS50995">
    <property type="entry name" value="HTH_MARR_2"/>
    <property type="match status" value="1"/>
</dbReference>
<dbReference type="PANTHER" id="PTHR42756">
    <property type="entry name" value="TRANSCRIPTIONAL REGULATOR, MARR"/>
    <property type="match status" value="1"/>
</dbReference>
<dbReference type="SMART" id="SM00347">
    <property type="entry name" value="HTH_MARR"/>
    <property type="match status" value="1"/>
</dbReference>
<dbReference type="EMBL" id="JADKNH010000012">
    <property type="protein sequence ID" value="MBF4694979.1"/>
    <property type="molecule type" value="Genomic_DNA"/>
</dbReference>
<dbReference type="RefSeq" id="WP_194703223.1">
    <property type="nucleotide sequence ID" value="NZ_JADKNH010000012.1"/>
</dbReference>
<evidence type="ECO:0000256" key="2">
    <source>
        <dbReference type="ARBA" id="ARBA00023125"/>
    </source>
</evidence>
<proteinExistence type="predicted"/>